<keyword evidence="2" id="KW-0597">Phosphoprotein</keyword>
<dbReference type="CDD" id="cd17569">
    <property type="entry name" value="REC_HupR-like"/>
    <property type="match status" value="1"/>
</dbReference>
<dbReference type="NCBIfam" id="TIGR00229">
    <property type="entry name" value="sensory_box"/>
    <property type="match status" value="1"/>
</dbReference>
<dbReference type="InterPro" id="IPR029787">
    <property type="entry name" value="Nucleotide_cyclase"/>
</dbReference>
<dbReference type="Pfam" id="PF08448">
    <property type="entry name" value="PAS_4"/>
    <property type="match status" value="1"/>
</dbReference>
<dbReference type="AlphaFoldDB" id="A0AAV3XBQ7"/>
<dbReference type="SUPFAM" id="SSF55073">
    <property type="entry name" value="Nucleotide cyclase"/>
    <property type="match status" value="1"/>
</dbReference>
<sequence length="634" mass="70883">MKKPAIICVDDELTILESLERELRISFAGKYTIETAEGGEEALEILDELLENKYEVPLVISDQIMPGMKGDELLKIVRQKSPKTVTIMLTGQANIEAVINAINQANLYRYIAKPWEAEDLKLTVEKAIDSYFQEKKLAEQNAKLQEMNQLLARLNSEQAALIAQLQENENRLKQFLEAMPIGVAVLDTQGKPYYINRQAKELLGKGVVPGITLEQLSEVYQVYQAGKDQQYPTEKLPIIQALNGKSVTADDLEVRQGDKIIPLEVYATPIYDSQSEIAYAINTLKDITERKQAEEDRAKFISELFELNCNLELALYAESELANAAKRFVPNEFLSLLGHQSLVDVKLGDAVQQEMSVLFSDIRNFTTLSESMTPQDNFKFINSYLSTMEPAIAQNHGFIDKYIGDGIMALFSGGADDAVKAGINMLQRLEDYNQNRIRAGYAPIRIGIGINTGSLMLGTVGGQRRMDGTVISDAVNLASRVENLTKAYQAPMLITHQTFVQLNQSHQYAIRLIDRVQVKGKSELVTVYEVFETERPDIKEGKLATLPIFLEALSNYSSGKLREAEQLFADCLRQNPLDKVVQIYLKRCQEPGTVTPIYSESNLRGVCGNGRSDSASETLRERNEQVISNPVASE</sequence>
<dbReference type="CDD" id="cd00130">
    <property type="entry name" value="PAS"/>
    <property type="match status" value="1"/>
</dbReference>
<dbReference type="CDD" id="cd07302">
    <property type="entry name" value="CHD"/>
    <property type="match status" value="1"/>
</dbReference>
<comment type="caution">
    <text evidence="9">The sequence shown here is derived from an EMBL/GenBank/DDBJ whole genome shotgun (WGS) entry which is preliminary data.</text>
</comment>
<dbReference type="Pfam" id="PF00072">
    <property type="entry name" value="Response_reg"/>
    <property type="match status" value="1"/>
</dbReference>
<evidence type="ECO:0000259" key="8">
    <source>
        <dbReference type="PROSITE" id="PS50125"/>
    </source>
</evidence>
<feature type="domain" description="Response regulatory" evidence="5">
    <location>
        <begin position="5"/>
        <end position="128"/>
    </location>
</feature>
<gene>
    <name evidence="9" type="ORF">MiSe_51310</name>
</gene>
<feature type="domain" description="Guanylate cyclase" evidence="8">
    <location>
        <begin position="356"/>
        <end position="482"/>
    </location>
</feature>
<dbReference type="InterPro" id="IPR050697">
    <property type="entry name" value="Adenylyl/Guanylyl_Cyclase_3/4"/>
</dbReference>
<accession>A0AAV3XBQ7</accession>
<proteinExistence type="inferred from homology"/>
<dbReference type="EMBL" id="BLAY01000087">
    <property type="protein sequence ID" value="GET40322.1"/>
    <property type="molecule type" value="Genomic_DNA"/>
</dbReference>
<evidence type="ECO:0000313" key="9">
    <source>
        <dbReference type="EMBL" id="GET40322.1"/>
    </source>
</evidence>
<feature type="compositionally biased region" description="Polar residues" evidence="4">
    <location>
        <begin position="625"/>
        <end position="634"/>
    </location>
</feature>
<dbReference type="PANTHER" id="PTHR43081:SF1">
    <property type="entry name" value="ADENYLATE CYCLASE, TERMINAL-DIFFERENTIATION SPECIFIC"/>
    <property type="match status" value="1"/>
</dbReference>
<evidence type="ECO:0000256" key="2">
    <source>
        <dbReference type="PROSITE-ProRule" id="PRU00169"/>
    </source>
</evidence>
<protein>
    <submittedName>
        <fullName evidence="9">Two-component response regulator</fullName>
    </submittedName>
</protein>
<evidence type="ECO:0000259" key="5">
    <source>
        <dbReference type="PROSITE" id="PS50110"/>
    </source>
</evidence>
<dbReference type="Pfam" id="PF00211">
    <property type="entry name" value="Guanylate_cyc"/>
    <property type="match status" value="1"/>
</dbReference>
<evidence type="ECO:0000256" key="3">
    <source>
        <dbReference type="SAM" id="Coils"/>
    </source>
</evidence>
<keyword evidence="3" id="KW-0175">Coiled coil</keyword>
<dbReference type="PROSITE" id="PS50112">
    <property type="entry name" value="PAS"/>
    <property type="match status" value="1"/>
</dbReference>
<name>A0AAV3XBQ7_9CYAN</name>
<organism evidence="9 10">
    <name type="scientific">Microseira wollei NIES-4236</name>
    <dbReference type="NCBI Taxonomy" id="2530354"/>
    <lineage>
        <taxon>Bacteria</taxon>
        <taxon>Bacillati</taxon>
        <taxon>Cyanobacteriota</taxon>
        <taxon>Cyanophyceae</taxon>
        <taxon>Oscillatoriophycideae</taxon>
        <taxon>Aerosakkonematales</taxon>
        <taxon>Aerosakkonemataceae</taxon>
        <taxon>Microseira</taxon>
    </lineage>
</organism>
<evidence type="ECO:0000313" key="10">
    <source>
        <dbReference type="Proteomes" id="UP001050975"/>
    </source>
</evidence>
<feature type="region of interest" description="Disordered" evidence="4">
    <location>
        <begin position="609"/>
        <end position="634"/>
    </location>
</feature>
<dbReference type="GO" id="GO:0000160">
    <property type="term" value="P:phosphorelay signal transduction system"/>
    <property type="evidence" value="ECO:0007669"/>
    <property type="project" value="InterPro"/>
</dbReference>
<dbReference type="SMART" id="SM00448">
    <property type="entry name" value="REC"/>
    <property type="match status" value="1"/>
</dbReference>
<evidence type="ECO:0000256" key="1">
    <source>
        <dbReference type="ARBA" id="ARBA00005381"/>
    </source>
</evidence>
<dbReference type="PROSITE" id="PS50125">
    <property type="entry name" value="GUANYLATE_CYCLASE_2"/>
    <property type="match status" value="1"/>
</dbReference>
<comment type="similarity">
    <text evidence="1">Belongs to the adenylyl cyclase class-3 family.</text>
</comment>
<dbReference type="InterPro" id="IPR013656">
    <property type="entry name" value="PAS_4"/>
</dbReference>
<dbReference type="PANTHER" id="PTHR43081">
    <property type="entry name" value="ADENYLATE CYCLASE, TERMINAL-DIFFERENTIATION SPECIFIC-RELATED"/>
    <property type="match status" value="1"/>
</dbReference>
<feature type="domain" description="PAC" evidence="7">
    <location>
        <begin position="247"/>
        <end position="299"/>
    </location>
</feature>
<feature type="coiled-coil region" evidence="3">
    <location>
        <begin position="137"/>
        <end position="171"/>
    </location>
</feature>
<keyword evidence="10" id="KW-1185">Reference proteome</keyword>
<feature type="modified residue" description="4-aspartylphosphate" evidence="2">
    <location>
        <position position="62"/>
    </location>
</feature>
<reference evidence="9" key="1">
    <citation type="submission" date="2019-10" db="EMBL/GenBank/DDBJ databases">
        <title>Draft genome sequece of Microseira wollei NIES-4236.</title>
        <authorList>
            <person name="Yamaguchi H."/>
            <person name="Suzuki S."/>
            <person name="Kawachi M."/>
        </authorList>
    </citation>
    <scope>NUCLEOTIDE SEQUENCE</scope>
    <source>
        <strain evidence="9">NIES-4236</strain>
    </source>
</reference>
<dbReference type="InterPro" id="IPR001054">
    <property type="entry name" value="A/G_cyclase"/>
</dbReference>
<dbReference type="GO" id="GO:0006171">
    <property type="term" value="P:cAMP biosynthetic process"/>
    <property type="evidence" value="ECO:0007669"/>
    <property type="project" value="TreeGrafter"/>
</dbReference>
<dbReference type="GO" id="GO:0004016">
    <property type="term" value="F:adenylate cyclase activity"/>
    <property type="evidence" value="ECO:0007669"/>
    <property type="project" value="UniProtKB-ARBA"/>
</dbReference>
<dbReference type="InterPro" id="IPR035965">
    <property type="entry name" value="PAS-like_dom_sf"/>
</dbReference>
<dbReference type="SMART" id="SM00044">
    <property type="entry name" value="CYCc"/>
    <property type="match status" value="1"/>
</dbReference>
<dbReference type="InterPro" id="IPR000014">
    <property type="entry name" value="PAS"/>
</dbReference>
<feature type="domain" description="PAS" evidence="6">
    <location>
        <begin position="168"/>
        <end position="204"/>
    </location>
</feature>
<dbReference type="InterPro" id="IPR000700">
    <property type="entry name" value="PAS-assoc_C"/>
</dbReference>
<dbReference type="Proteomes" id="UP001050975">
    <property type="component" value="Unassembled WGS sequence"/>
</dbReference>
<dbReference type="PROSITE" id="PS50113">
    <property type="entry name" value="PAC"/>
    <property type="match status" value="1"/>
</dbReference>
<dbReference type="InterPro" id="IPR011006">
    <property type="entry name" value="CheY-like_superfamily"/>
</dbReference>
<dbReference type="RefSeq" id="WP_226586165.1">
    <property type="nucleotide sequence ID" value="NZ_BLAY01000087.1"/>
</dbReference>
<dbReference type="SUPFAM" id="SSF55785">
    <property type="entry name" value="PYP-like sensor domain (PAS domain)"/>
    <property type="match status" value="1"/>
</dbReference>
<evidence type="ECO:0000256" key="4">
    <source>
        <dbReference type="SAM" id="MobiDB-lite"/>
    </source>
</evidence>
<evidence type="ECO:0000259" key="7">
    <source>
        <dbReference type="PROSITE" id="PS50113"/>
    </source>
</evidence>
<dbReference type="Gene3D" id="3.30.70.1230">
    <property type="entry name" value="Nucleotide cyclase"/>
    <property type="match status" value="1"/>
</dbReference>
<dbReference type="Gene3D" id="3.40.50.2300">
    <property type="match status" value="1"/>
</dbReference>
<dbReference type="SUPFAM" id="SSF52172">
    <property type="entry name" value="CheY-like"/>
    <property type="match status" value="1"/>
</dbReference>
<dbReference type="PROSITE" id="PS50110">
    <property type="entry name" value="RESPONSE_REGULATORY"/>
    <property type="match status" value="1"/>
</dbReference>
<dbReference type="InterPro" id="IPR001789">
    <property type="entry name" value="Sig_transdc_resp-reg_receiver"/>
</dbReference>
<evidence type="ECO:0000259" key="6">
    <source>
        <dbReference type="PROSITE" id="PS50112"/>
    </source>
</evidence>
<dbReference type="Gene3D" id="3.30.450.20">
    <property type="entry name" value="PAS domain"/>
    <property type="match status" value="1"/>
</dbReference>